<dbReference type="GO" id="GO:0048471">
    <property type="term" value="C:perinuclear region of cytoplasm"/>
    <property type="evidence" value="ECO:0007669"/>
    <property type="project" value="TreeGrafter"/>
</dbReference>
<evidence type="ECO:0000256" key="1">
    <source>
        <dbReference type="ARBA" id="ARBA00022468"/>
    </source>
</evidence>
<reference evidence="4 5" key="1">
    <citation type="submission" date="2016-11" db="EMBL/GenBank/DDBJ databases">
        <title>The macronuclear genome of Stentor coeruleus: a giant cell with tiny introns.</title>
        <authorList>
            <person name="Slabodnick M."/>
            <person name="Ruby J.G."/>
            <person name="Reiff S.B."/>
            <person name="Swart E.C."/>
            <person name="Gosai S."/>
            <person name="Prabakaran S."/>
            <person name="Witkowska E."/>
            <person name="Larue G.E."/>
            <person name="Fisher S."/>
            <person name="Freeman R.M."/>
            <person name="Gunawardena J."/>
            <person name="Chu W."/>
            <person name="Stover N.A."/>
            <person name="Gregory B.D."/>
            <person name="Nowacki M."/>
            <person name="Derisi J."/>
            <person name="Roy S.W."/>
            <person name="Marshall W.F."/>
            <person name="Sood P."/>
        </authorList>
    </citation>
    <scope>NUCLEOTIDE SEQUENCE [LARGE SCALE GENOMIC DNA]</scope>
    <source>
        <strain evidence="4">WM001</strain>
    </source>
</reference>
<dbReference type="InterPro" id="IPR027038">
    <property type="entry name" value="RanGap"/>
</dbReference>
<organism evidence="4 5">
    <name type="scientific">Stentor coeruleus</name>
    <dbReference type="NCBI Taxonomy" id="5963"/>
    <lineage>
        <taxon>Eukaryota</taxon>
        <taxon>Sar</taxon>
        <taxon>Alveolata</taxon>
        <taxon>Ciliophora</taxon>
        <taxon>Postciliodesmatophora</taxon>
        <taxon>Heterotrichea</taxon>
        <taxon>Heterotrichida</taxon>
        <taxon>Stentoridae</taxon>
        <taxon>Stentor</taxon>
    </lineage>
</organism>
<dbReference type="InterPro" id="IPR032675">
    <property type="entry name" value="LRR_dom_sf"/>
</dbReference>
<dbReference type="Proteomes" id="UP000187209">
    <property type="component" value="Unassembled WGS sequence"/>
</dbReference>
<dbReference type="InterPro" id="IPR001611">
    <property type="entry name" value="Leu-rich_rpt"/>
</dbReference>
<gene>
    <name evidence="4" type="ORF">SteCoe_14792</name>
</gene>
<dbReference type="Gene3D" id="3.80.10.10">
    <property type="entry name" value="Ribonuclease Inhibitor"/>
    <property type="match status" value="2"/>
</dbReference>
<dbReference type="Pfam" id="PF13516">
    <property type="entry name" value="LRR_6"/>
    <property type="match status" value="3"/>
</dbReference>
<keyword evidence="1" id="KW-0343">GTPase activation</keyword>
<evidence type="ECO:0000313" key="4">
    <source>
        <dbReference type="EMBL" id="OMJ84166.1"/>
    </source>
</evidence>
<evidence type="ECO:0000256" key="3">
    <source>
        <dbReference type="ARBA" id="ARBA00022737"/>
    </source>
</evidence>
<dbReference type="GO" id="GO:0005634">
    <property type="term" value="C:nucleus"/>
    <property type="evidence" value="ECO:0007669"/>
    <property type="project" value="TreeGrafter"/>
</dbReference>
<evidence type="ECO:0000256" key="2">
    <source>
        <dbReference type="ARBA" id="ARBA00022614"/>
    </source>
</evidence>
<dbReference type="SUPFAM" id="SSF52047">
    <property type="entry name" value="RNI-like"/>
    <property type="match status" value="1"/>
</dbReference>
<comment type="caution">
    <text evidence="4">The sequence shown here is derived from an EMBL/GenBank/DDBJ whole genome shotgun (WGS) entry which is preliminary data.</text>
</comment>
<keyword evidence="5" id="KW-1185">Reference proteome</keyword>
<name>A0A1R2C581_9CILI</name>
<dbReference type="PANTHER" id="PTHR24113">
    <property type="entry name" value="RAN GTPASE-ACTIVATING PROTEIN 1"/>
    <property type="match status" value="1"/>
</dbReference>
<keyword evidence="3" id="KW-0677">Repeat</keyword>
<dbReference type="OrthoDB" id="435860at2759"/>
<dbReference type="GO" id="GO:0006913">
    <property type="term" value="P:nucleocytoplasmic transport"/>
    <property type="evidence" value="ECO:0007669"/>
    <property type="project" value="TreeGrafter"/>
</dbReference>
<dbReference type="SMART" id="SM00368">
    <property type="entry name" value="LRR_RI"/>
    <property type="match status" value="5"/>
</dbReference>
<dbReference type="GO" id="GO:0005096">
    <property type="term" value="F:GTPase activator activity"/>
    <property type="evidence" value="ECO:0007669"/>
    <property type="project" value="UniProtKB-KW"/>
</dbReference>
<evidence type="ECO:0000313" key="5">
    <source>
        <dbReference type="Proteomes" id="UP000187209"/>
    </source>
</evidence>
<dbReference type="GO" id="GO:0031267">
    <property type="term" value="F:small GTPase binding"/>
    <property type="evidence" value="ECO:0007669"/>
    <property type="project" value="TreeGrafter"/>
</dbReference>
<sequence>MEKCSICSSTVDFVCSCKPPAVYFCYKHCLPHYSHPELKFIPSNCKPPAVYFCYKHCLPHYSHPELKFIPSNFSLSKASDVIKTLENKKQQIYLCIEQIQQTTAKIIKDIEALLLDSMKKLIKGTQEIDKSIIGLKKLTKDNEINFLGVHSFLFDEEFLNKEIIEYSDNYLKAKGSLLNLFTLKVLTKRLLNPAYKKNEDFDYYRNEFGRLSIINDLKSIKKNSPDKSKWAFTMKLNESKDFIYSLNLNKQSNIKHFLKECSVLKLWTKKLYEVRVRNVQLSNSDLMEATLCLACIPKIKTLEFYSSISVGQMQSFSGFLSKKSSVKYLYLGGNIFCDKGIEALCKALVNLYNLQSLDLSDNFIEVSGAQLLAKALQNTPFLRYLNLNNNKLGYPGTKLLCEALRNLRILEELHLSNNLIQTEGIREVMISVYTHSHLYVLDLSKNEIFDEGGLIIANYLPHMQYLHYLKIDLMLSTEVKQTLSKVTTKCCKIKSIGVDSKAVIKKRNIDGCILF</sequence>
<accession>A0A1R2C581</accession>
<dbReference type="GO" id="GO:0005829">
    <property type="term" value="C:cytosol"/>
    <property type="evidence" value="ECO:0007669"/>
    <property type="project" value="TreeGrafter"/>
</dbReference>
<dbReference type="AlphaFoldDB" id="A0A1R2C581"/>
<dbReference type="PANTHER" id="PTHR24113:SF12">
    <property type="entry name" value="RAN GTPASE-ACTIVATING PROTEIN 1"/>
    <property type="match status" value="1"/>
</dbReference>
<protein>
    <submittedName>
        <fullName evidence="4">Uncharacterized protein</fullName>
    </submittedName>
</protein>
<proteinExistence type="predicted"/>
<dbReference type="EMBL" id="MPUH01000278">
    <property type="protein sequence ID" value="OMJ84166.1"/>
    <property type="molecule type" value="Genomic_DNA"/>
</dbReference>
<keyword evidence="2" id="KW-0433">Leucine-rich repeat</keyword>